<keyword evidence="1" id="KW-0472">Membrane</keyword>
<name>A0A316E945_9BACT</name>
<evidence type="ECO:0000313" key="2">
    <source>
        <dbReference type="EMBL" id="PWK26586.1"/>
    </source>
</evidence>
<evidence type="ECO:0000313" key="3">
    <source>
        <dbReference type="Proteomes" id="UP000245489"/>
    </source>
</evidence>
<keyword evidence="1" id="KW-0812">Transmembrane</keyword>
<dbReference type="PANTHER" id="PTHR32309:SF31">
    <property type="entry name" value="CAPSULAR EXOPOLYSACCHARIDE FAMILY"/>
    <property type="match status" value="1"/>
</dbReference>
<dbReference type="InterPro" id="IPR050445">
    <property type="entry name" value="Bact_polysacc_biosynth/exp"/>
</dbReference>
<feature type="transmembrane region" description="Helical" evidence="1">
    <location>
        <begin position="34"/>
        <end position="51"/>
    </location>
</feature>
<dbReference type="AlphaFoldDB" id="A0A316E945"/>
<feature type="transmembrane region" description="Helical" evidence="1">
    <location>
        <begin position="332"/>
        <end position="350"/>
    </location>
</feature>
<proteinExistence type="predicted"/>
<dbReference type="OrthoDB" id="927034at2"/>
<protein>
    <recommendedName>
        <fullName evidence="4">Subunit length determinant protein</fullName>
    </recommendedName>
</protein>
<organism evidence="2 3">
    <name type="scientific">Arcicella aurantiaca</name>
    <dbReference type="NCBI Taxonomy" id="591202"/>
    <lineage>
        <taxon>Bacteria</taxon>
        <taxon>Pseudomonadati</taxon>
        <taxon>Bacteroidota</taxon>
        <taxon>Cytophagia</taxon>
        <taxon>Cytophagales</taxon>
        <taxon>Flectobacillaceae</taxon>
        <taxon>Arcicella</taxon>
    </lineage>
</organism>
<reference evidence="2 3" key="1">
    <citation type="submission" date="2018-05" db="EMBL/GenBank/DDBJ databases">
        <title>Genomic Encyclopedia of Archaeal and Bacterial Type Strains, Phase II (KMG-II): from individual species to whole genera.</title>
        <authorList>
            <person name="Goeker M."/>
        </authorList>
    </citation>
    <scope>NUCLEOTIDE SEQUENCE [LARGE SCALE GENOMIC DNA]</scope>
    <source>
        <strain evidence="2 3">DSM 22214</strain>
    </source>
</reference>
<keyword evidence="3" id="KW-1185">Reference proteome</keyword>
<comment type="caution">
    <text evidence="2">The sequence shown here is derived from an EMBL/GenBank/DDBJ whole genome shotgun (WGS) entry which is preliminary data.</text>
</comment>
<accession>A0A316E945</accession>
<evidence type="ECO:0000256" key="1">
    <source>
        <dbReference type="SAM" id="Phobius"/>
    </source>
</evidence>
<dbReference type="PANTHER" id="PTHR32309">
    <property type="entry name" value="TYROSINE-PROTEIN KINASE"/>
    <property type="match status" value="1"/>
</dbReference>
<gene>
    <name evidence="2" type="ORF">LV89_02435</name>
</gene>
<sequence>MSDNQYNILPEDQFSFKDIVVKLVSFKDLILRNWKVLILAVIVGTGVGYLFEKLTKEPAIYIAKIVFNMENGGGGGGAGGLQDLASAFGISAGSSSGANLFSGDNFLELLKTKNLYNRAVLTKVNVGGKDVIFGNYYLKKSGILENELEDDQAIQTFKFDHDSYETATPNEKSRVRLVQAYLMPNTVVANDSKKASFLTLAVTSRNDTLSYVWANLYLKIVTDFYKETKTQKTRELRDLIKHRVDSLKRELYYTQNAAARYADQNQQIIVQEGLVQQQRLQTNSGQLQGMYFEALKNLDNLNFSMAKETPLLTRIDDAELPISPEPDPTKKGLVIGSIIGLLLAIIYVAFKETLSEIKTN</sequence>
<dbReference type="Proteomes" id="UP000245489">
    <property type="component" value="Unassembled WGS sequence"/>
</dbReference>
<dbReference type="EMBL" id="QGGO01000011">
    <property type="protein sequence ID" value="PWK26586.1"/>
    <property type="molecule type" value="Genomic_DNA"/>
</dbReference>
<dbReference type="RefSeq" id="WP_109743160.1">
    <property type="nucleotide sequence ID" value="NZ_QGGO01000011.1"/>
</dbReference>
<evidence type="ECO:0008006" key="4">
    <source>
        <dbReference type="Google" id="ProtNLM"/>
    </source>
</evidence>
<keyword evidence="1" id="KW-1133">Transmembrane helix</keyword>